<evidence type="ECO:0000313" key="2">
    <source>
        <dbReference type="EMBL" id="AXE16287.1"/>
    </source>
</evidence>
<evidence type="ECO:0000313" key="3">
    <source>
        <dbReference type="Proteomes" id="UP000251993"/>
    </source>
</evidence>
<dbReference type="KEGG" id="run:DR864_00370"/>
<dbReference type="RefSeq" id="WP_114065053.1">
    <property type="nucleotide sequence ID" value="NZ_CP030850.1"/>
</dbReference>
<dbReference type="Proteomes" id="UP000251993">
    <property type="component" value="Chromosome"/>
</dbReference>
<organism evidence="1 3">
    <name type="scientific">Runella rosea</name>
    <dbReference type="NCBI Taxonomy" id="2259595"/>
    <lineage>
        <taxon>Bacteria</taxon>
        <taxon>Pseudomonadati</taxon>
        <taxon>Bacteroidota</taxon>
        <taxon>Cytophagia</taxon>
        <taxon>Cytophagales</taxon>
        <taxon>Spirosomataceae</taxon>
        <taxon>Runella</taxon>
    </lineage>
</organism>
<keyword evidence="3" id="KW-1185">Reference proteome</keyword>
<sequence>MIKVKLVSVEGIPLETDYQHALKIFEIQNNSNSKCWELSKEDKNYEFNESGILTRRDTGKNKAAKESSDS</sequence>
<evidence type="ECO:0000313" key="1">
    <source>
        <dbReference type="EMBL" id="AXE16232.1"/>
    </source>
</evidence>
<proteinExistence type="predicted"/>
<dbReference type="KEGG" id="run:DR864_00095"/>
<gene>
    <name evidence="1" type="ORF">DR864_00095</name>
    <name evidence="2" type="ORF">DR864_00370</name>
</gene>
<protein>
    <submittedName>
        <fullName evidence="1">Uncharacterized protein</fullName>
    </submittedName>
</protein>
<dbReference type="AlphaFoldDB" id="A0A344TC61"/>
<dbReference type="EMBL" id="CP030850">
    <property type="protein sequence ID" value="AXE16232.1"/>
    <property type="molecule type" value="Genomic_DNA"/>
</dbReference>
<reference evidence="1 3" key="1">
    <citation type="submission" date="2018-07" db="EMBL/GenBank/DDBJ databases">
        <title>Genome sequencing of Runella.</title>
        <authorList>
            <person name="Baek M.-G."/>
            <person name="Yi H."/>
        </authorList>
    </citation>
    <scope>NUCLEOTIDE SEQUENCE [LARGE SCALE GENOMIC DNA]</scope>
    <source>
        <strain evidence="1 3">HYN0085</strain>
    </source>
</reference>
<accession>A0A344TC61</accession>
<dbReference type="EMBL" id="CP030850">
    <property type="protein sequence ID" value="AXE16287.1"/>
    <property type="molecule type" value="Genomic_DNA"/>
</dbReference>
<name>A0A344TC61_9BACT</name>